<feature type="region of interest" description="Disordered" evidence="4">
    <location>
        <begin position="511"/>
        <end position="536"/>
    </location>
</feature>
<keyword evidence="5" id="KW-1133">Transmembrane helix</keyword>
<protein>
    <recommendedName>
        <fullName evidence="7">Ig-like domain-containing protein</fullName>
    </recommendedName>
</protein>
<dbReference type="GeneTree" id="ENSGT00950000182977"/>
<evidence type="ECO:0000259" key="7">
    <source>
        <dbReference type="PROSITE" id="PS50835"/>
    </source>
</evidence>
<organism evidence="8">
    <name type="scientific">Xenopus tropicalis</name>
    <name type="common">Western clawed frog</name>
    <name type="synonym">Silurana tropicalis</name>
    <dbReference type="NCBI Taxonomy" id="8364"/>
    <lineage>
        <taxon>Eukaryota</taxon>
        <taxon>Metazoa</taxon>
        <taxon>Chordata</taxon>
        <taxon>Craniata</taxon>
        <taxon>Vertebrata</taxon>
        <taxon>Euteleostomi</taxon>
        <taxon>Amphibia</taxon>
        <taxon>Batrachia</taxon>
        <taxon>Anura</taxon>
        <taxon>Pipoidea</taxon>
        <taxon>Pipidae</taxon>
        <taxon>Xenopodinae</taxon>
        <taxon>Xenopus</taxon>
        <taxon>Silurana</taxon>
    </lineage>
</organism>
<dbReference type="AlphaFoldDB" id="A0A803JB81"/>
<sequence length="691" mass="77145">MQIFIWFPFLLQAVQSYLVGPREVTGTLGGTVTIICLYSNISANIHGRKFWCKMSKRGCETVMSTSGYIAENHINRTHIEVMKDRFKVQIEQLGLEDFGHYRCGIGSNNNGFYHSVEVMISSANKVPSSSEFIFGTLLDSLTIYCPVPRTSYNHTKYWCKMGKNNCALMLDSDGFVHKDFWGRSIIQDNKNSSGYLVFMNNLQKTDSGFYRCGTGLYDEALDWKDIYIFLRSGKLRPKMPKSLNVFPGGTVSFECPHEEEFKESVVYYCKWSNTGCERLIDSSGFVEDEYNGRMHLNTNTTSKKTYTVLMTQLIAGDAGLYWCVISDGRKSKILTVVLNILETTTPFKPHTNSTQLPNIGPHSMHTTLQTSTIQETTIPFKSHTSSTQLPNIGTDIMHTNLQTSTIQETTIPLKSHTSSTQLPNIGTDIMHTTLQTSTIQETNSSLYSKTKGDKEYSTTSKLADSTGKETTIPFKIHTSSTQLPNSGPDIMHTTLQTSSIKGWQKTSSSFYSKTKGDKEYSTTSSKLANSTGKGTSLYPKTSHKTLYSPASPKQTSHFLLWNTTGQGFDVLSSTEQPANSRFSITSLSLTTSGLEVTKNSNSTSSQAFEPRNLLLILIPALVIGCILIMILLILIIIKIQRNYAAHIHSTNERTFAMVDNDIPEVEQVAESNELVTFVFKDYEDIAGETEI</sequence>
<evidence type="ECO:0000256" key="5">
    <source>
        <dbReference type="SAM" id="Phobius"/>
    </source>
</evidence>
<dbReference type="PANTHER" id="PTHR11860:SF87">
    <property type="entry name" value="CMRF35-LIKE MOLECULE 8"/>
    <property type="match status" value="1"/>
</dbReference>
<keyword evidence="3 5" id="KW-0472">Membrane</keyword>
<dbReference type="PROSITE" id="PS50835">
    <property type="entry name" value="IG_LIKE"/>
    <property type="match status" value="1"/>
</dbReference>
<evidence type="ECO:0000256" key="1">
    <source>
        <dbReference type="ARBA" id="ARBA00004370"/>
    </source>
</evidence>
<dbReference type="InterPro" id="IPR013106">
    <property type="entry name" value="Ig_V-set"/>
</dbReference>
<dbReference type="InterPro" id="IPR007110">
    <property type="entry name" value="Ig-like_dom"/>
</dbReference>
<dbReference type="InterPro" id="IPR050671">
    <property type="entry name" value="CD300_family_receptors"/>
</dbReference>
<evidence type="ECO:0000313" key="8">
    <source>
        <dbReference type="Ensembl" id="ENSXETP00000105157"/>
    </source>
</evidence>
<name>A0A803JB81_XENTR</name>
<feature type="chain" id="PRO_5031552250" description="Ig-like domain-containing protein" evidence="6">
    <location>
        <begin position="17"/>
        <end position="691"/>
    </location>
</feature>
<dbReference type="InterPro" id="IPR003599">
    <property type="entry name" value="Ig_sub"/>
</dbReference>
<feature type="signal peptide" evidence="6">
    <location>
        <begin position="1"/>
        <end position="16"/>
    </location>
</feature>
<feature type="transmembrane region" description="Helical" evidence="5">
    <location>
        <begin position="613"/>
        <end position="637"/>
    </location>
</feature>
<dbReference type="InterPro" id="IPR013783">
    <property type="entry name" value="Ig-like_fold"/>
</dbReference>
<comment type="subcellular location">
    <subcellularLocation>
        <location evidence="1">Membrane</location>
    </subcellularLocation>
</comment>
<evidence type="ECO:0000256" key="4">
    <source>
        <dbReference type="SAM" id="MobiDB-lite"/>
    </source>
</evidence>
<accession>A0A803JB81</accession>
<evidence type="ECO:0000256" key="6">
    <source>
        <dbReference type="SAM" id="SignalP"/>
    </source>
</evidence>
<dbReference type="SUPFAM" id="SSF48726">
    <property type="entry name" value="Immunoglobulin"/>
    <property type="match status" value="3"/>
</dbReference>
<evidence type="ECO:0000256" key="2">
    <source>
        <dbReference type="ARBA" id="ARBA00022692"/>
    </source>
</evidence>
<proteinExistence type="predicted"/>
<dbReference type="GO" id="GO:0016020">
    <property type="term" value="C:membrane"/>
    <property type="evidence" value="ECO:0007669"/>
    <property type="project" value="UniProtKB-SubCell"/>
</dbReference>
<dbReference type="Ensembl" id="ENSXETT00000105726">
    <property type="protein sequence ID" value="ENSXETP00000105157"/>
    <property type="gene ID" value="ENSXETG00000042793"/>
</dbReference>
<reference evidence="8" key="2">
    <citation type="submission" date="2021-03" db="UniProtKB">
        <authorList>
            <consortium name="Ensembl"/>
        </authorList>
    </citation>
    <scope>IDENTIFICATION</scope>
</reference>
<dbReference type="Gene3D" id="2.60.40.10">
    <property type="entry name" value="Immunoglobulins"/>
    <property type="match status" value="3"/>
</dbReference>
<dbReference type="SMART" id="SM00409">
    <property type="entry name" value="IG"/>
    <property type="match status" value="3"/>
</dbReference>
<dbReference type="Pfam" id="PF07686">
    <property type="entry name" value="V-set"/>
    <property type="match status" value="2"/>
</dbReference>
<reference evidence="8" key="1">
    <citation type="journal article" date="2010" name="Science">
        <title>The genome of the Western clawed frog Xenopus tropicalis.</title>
        <authorList>
            <person name="Hellsten U."/>
            <person name="Harland R.M."/>
            <person name="Gilchrist M.J."/>
            <person name="Hendrix D."/>
            <person name="Jurka J."/>
            <person name="Kapitonov V."/>
            <person name="Ovcharenko I."/>
            <person name="Putnam N.H."/>
            <person name="Shu S."/>
            <person name="Taher L."/>
            <person name="Blitz I.L."/>
            <person name="Blumberg B."/>
            <person name="Dichmann D.S."/>
            <person name="Dubchak I."/>
            <person name="Amaya E."/>
            <person name="Detter J.C."/>
            <person name="Fletcher R."/>
            <person name="Gerhard D.S."/>
            <person name="Goodstein D."/>
            <person name="Graves T."/>
            <person name="Grigoriev I.V."/>
            <person name="Grimwood J."/>
            <person name="Kawashima T."/>
            <person name="Lindquist E."/>
            <person name="Lucas S.M."/>
            <person name="Mead P.E."/>
            <person name="Mitros T."/>
            <person name="Ogino H."/>
            <person name="Ohta Y."/>
            <person name="Poliakov A.V."/>
            <person name="Pollet N."/>
            <person name="Robert J."/>
            <person name="Salamov A."/>
            <person name="Sater A.K."/>
            <person name="Schmutz J."/>
            <person name="Terry A."/>
            <person name="Vize P.D."/>
            <person name="Warren W.C."/>
            <person name="Wells D."/>
            <person name="Wills A."/>
            <person name="Wilson R.K."/>
            <person name="Zimmerman L.B."/>
            <person name="Zorn A.M."/>
            <person name="Grainger R."/>
            <person name="Grammer T."/>
            <person name="Khokha M.K."/>
            <person name="Richardson P.M."/>
            <person name="Rokhsar D.S."/>
        </authorList>
    </citation>
    <scope>NUCLEOTIDE SEQUENCE [LARGE SCALE GENOMIC DNA]</scope>
    <source>
        <strain evidence="8">Nigerian</strain>
    </source>
</reference>
<dbReference type="PANTHER" id="PTHR11860">
    <property type="entry name" value="POLYMERIC-IMMUNOGLOBULIN RECEPTOR"/>
    <property type="match status" value="1"/>
</dbReference>
<dbReference type="InterPro" id="IPR036179">
    <property type="entry name" value="Ig-like_dom_sf"/>
</dbReference>
<dbReference type="InParanoid" id="A0A803JB81"/>
<evidence type="ECO:0000256" key="3">
    <source>
        <dbReference type="ARBA" id="ARBA00023136"/>
    </source>
</evidence>
<keyword evidence="6" id="KW-0732">Signal</keyword>
<feature type="compositionally biased region" description="Polar residues" evidence="4">
    <location>
        <begin position="521"/>
        <end position="534"/>
    </location>
</feature>
<dbReference type="CDD" id="cd05716">
    <property type="entry name" value="IgV_pIgR_like"/>
    <property type="match status" value="3"/>
</dbReference>
<keyword evidence="2 5" id="KW-0812">Transmembrane</keyword>
<feature type="domain" description="Ig-like" evidence="7">
    <location>
        <begin position="237"/>
        <end position="335"/>
    </location>
</feature>